<accession>A0A414M476</accession>
<dbReference type="AlphaFoldDB" id="A0A414M476"/>
<evidence type="ECO:0000313" key="4">
    <source>
        <dbReference type="EMBL" id="RHF03932.1"/>
    </source>
</evidence>
<proteinExistence type="predicted"/>
<dbReference type="Proteomes" id="UP000283538">
    <property type="component" value="Unassembled WGS sequence"/>
</dbReference>
<feature type="region of interest" description="Disordered" evidence="1">
    <location>
        <begin position="26"/>
        <end position="52"/>
    </location>
</feature>
<reference evidence="4 5" key="1">
    <citation type="submission" date="2018-08" db="EMBL/GenBank/DDBJ databases">
        <title>A genome reference for cultivated species of the human gut microbiota.</title>
        <authorList>
            <person name="Zou Y."/>
            <person name="Xue W."/>
            <person name="Luo G."/>
        </authorList>
    </citation>
    <scope>NUCLEOTIDE SEQUENCE [LARGE SCALE GENOMIC DNA]</scope>
    <source>
        <strain evidence="4 5">AM26-26AC</strain>
    </source>
</reference>
<evidence type="ECO:0000313" key="5">
    <source>
        <dbReference type="Proteomes" id="UP000283538"/>
    </source>
</evidence>
<evidence type="ECO:0000256" key="1">
    <source>
        <dbReference type="SAM" id="MobiDB-lite"/>
    </source>
</evidence>
<dbReference type="InterPro" id="IPR045951">
    <property type="entry name" value="DUF6371"/>
</dbReference>
<dbReference type="Pfam" id="PF19898">
    <property type="entry name" value="DUF6371"/>
    <property type="match status" value="1"/>
</dbReference>
<sequence>MDAAGNPIAENVGRCEHRNSCGYEKTPKMYFDENPTERKEFRPTPTPQPKKEEKTNYIPFSLIQQSESTNNTLMDYLRKYFKDEDLNKVTADYHLGSTQKREIIFPQIDKLSMCHTGKVMNYDTDGHRIKGKIDAIDWLHARLMKKQGKQTSDFHLRQCLFGEHLLPKRPKDIVCLTESEKAAIIASIVFPAFIWVSCGGKQGLTPERCKALTGRDVIVYADADATEEWKEKIKKLDYCRNISLSDWAKDEATNSKRDIADLILEQRKHIEKSTTVSDVCHWMDELGMPKERVTFNI</sequence>
<evidence type="ECO:0000259" key="2">
    <source>
        <dbReference type="Pfam" id="PF19898"/>
    </source>
</evidence>
<dbReference type="EMBL" id="QSLA01000025">
    <property type="protein sequence ID" value="RHF03932.1"/>
    <property type="molecule type" value="Genomic_DNA"/>
</dbReference>
<protein>
    <recommendedName>
        <fullName evidence="6">Toprim domain-containing protein</fullName>
    </recommendedName>
</protein>
<feature type="domain" description="DUF6371" evidence="2">
    <location>
        <begin position="71"/>
        <end position="222"/>
    </location>
</feature>
<dbReference type="Pfam" id="PF21957">
    <property type="entry name" value="Zn_ribbon_16"/>
    <property type="match status" value="1"/>
</dbReference>
<gene>
    <name evidence="4" type="ORF">DW701_15935</name>
</gene>
<evidence type="ECO:0008006" key="6">
    <source>
        <dbReference type="Google" id="ProtNLM"/>
    </source>
</evidence>
<feature type="domain" description="Zinc beta-ribbon finger putative" evidence="3">
    <location>
        <begin position="5"/>
        <end position="35"/>
    </location>
</feature>
<comment type="caution">
    <text evidence="4">The sequence shown here is derived from an EMBL/GenBank/DDBJ whole genome shotgun (WGS) entry which is preliminary data.</text>
</comment>
<feature type="compositionally biased region" description="Basic and acidic residues" evidence="1">
    <location>
        <begin position="26"/>
        <end position="42"/>
    </location>
</feature>
<evidence type="ECO:0000259" key="3">
    <source>
        <dbReference type="Pfam" id="PF21957"/>
    </source>
</evidence>
<name>A0A414M476_9BACE</name>
<dbReference type="InterPro" id="IPR047731">
    <property type="entry name" value="Zinc_ribbon_put"/>
</dbReference>
<organism evidence="4 5">
    <name type="scientific">Bacteroides eggerthii</name>
    <dbReference type="NCBI Taxonomy" id="28111"/>
    <lineage>
        <taxon>Bacteria</taxon>
        <taxon>Pseudomonadati</taxon>
        <taxon>Bacteroidota</taxon>
        <taxon>Bacteroidia</taxon>
        <taxon>Bacteroidales</taxon>
        <taxon>Bacteroidaceae</taxon>
        <taxon>Bacteroides</taxon>
    </lineage>
</organism>